<evidence type="ECO:0000313" key="1">
    <source>
        <dbReference type="EMBL" id="GAH01094.1"/>
    </source>
</evidence>
<reference evidence="1" key="1">
    <citation type="journal article" date="2014" name="Front. Microbiol.">
        <title>High frequency of phylogenetically diverse reductive dehalogenase-homologous genes in deep subseafloor sedimentary metagenomes.</title>
        <authorList>
            <person name="Kawai M."/>
            <person name="Futagami T."/>
            <person name="Toyoda A."/>
            <person name="Takaki Y."/>
            <person name="Nishi S."/>
            <person name="Hori S."/>
            <person name="Arai W."/>
            <person name="Tsubouchi T."/>
            <person name="Morono Y."/>
            <person name="Uchiyama I."/>
            <person name="Ito T."/>
            <person name="Fujiyama A."/>
            <person name="Inagaki F."/>
            <person name="Takami H."/>
        </authorList>
    </citation>
    <scope>NUCLEOTIDE SEQUENCE</scope>
    <source>
        <strain evidence="1">Expedition CK06-06</strain>
    </source>
</reference>
<organism evidence="1">
    <name type="scientific">marine sediment metagenome</name>
    <dbReference type="NCBI Taxonomy" id="412755"/>
    <lineage>
        <taxon>unclassified sequences</taxon>
        <taxon>metagenomes</taxon>
        <taxon>ecological metagenomes</taxon>
    </lineage>
</organism>
<comment type="caution">
    <text evidence="1">The sequence shown here is derived from an EMBL/GenBank/DDBJ whole genome shotgun (WGS) entry which is preliminary data.</text>
</comment>
<protein>
    <submittedName>
        <fullName evidence="1">Uncharacterized protein</fullName>
    </submittedName>
</protein>
<gene>
    <name evidence="1" type="ORF">S01H4_47666</name>
</gene>
<accession>X1D7N3</accession>
<name>X1D7N3_9ZZZZ</name>
<proteinExistence type="predicted"/>
<dbReference type="AlphaFoldDB" id="X1D7N3"/>
<sequence>MALVNKINKKVSLKNKKLSQAIEESRYNNKYFENKETLLKSISLQRDYYSAYN</sequence>
<dbReference type="EMBL" id="BART01026787">
    <property type="protein sequence ID" value="GAH01094.1"/>
    <property type="molecule type" value="Genomic_DNA"/>
</dbReference>